<dbReference type="RefSeq" id="WP_092829115.1">
    <property type="nucleotide sequence ID" value="NZ_FOGS01000010.1"/>
</dbReference>
<name>A0A1H9VR68_9GAMM</name>
<reference evidence="3" key="1">
    <citation type="submission" date="2016-10" db="EMBL/GenBank/DDBJ databases">
        <authorList>
            <person name="Varghese N."/>
            <person name="Submissions S."/>
        </authorList>
    </citation>
    <scope>NUCLEOTIDE SEQUENCE [LARGE SCALE GENOMIC DNA]</scope>
    <source>
        <strain evidence="3">CGMCC 1.6495</strain>
    </source>
</reference>
<dbReference type="AlphaFoldDB" id="A0A1H9VR68"/>
<evidence type="ECO:0000259" key="1">
    <source>
        <dbReference type="Pfam" id="PF11726"/>
    </source>
</evidence>
<keyword evidence="3" id="KW-1185">Reference proteome</keyword>
<feature type="domain" description="YagK/YfjJ C-terminal" evidence="1">
    <location>
        <begin position="202"/>
        <end position="364"/>
    </location>
</feature>
<protein>
    <recommendedName>
        <fullName evidence="1">YagK/YfjJ C-terminal domain-containing protein</fullName>
    </recommendedName>
</protein>
<gene>
    <name evidence="2" type="ORF">SAMN04487958_110102</name>
</gene>
<dbReference type="Pfam" id="PF11726">
    <property type="entry name" value="YagK_YfjJ_C"/>
    <property type="match status" value="1"/>
</dbReference>
<proteinExistence type="predicted"/>
<dbReference type="InterPro" id="IPR057271">
    <property type="entry name" value="YagK_YfjJ_C"/>
</dbReference>
<sequence length="378" mass="44628">MARPLKPTFNPAEREELHRLTSDGPLEMTYMNNGEYERQSMRTSEPDHLQQLLNAEQLAVTHSHWRQAPNYQLSPIESRHSIRVVPSDELRKLVYAWQDLADVMETSTSSAKQLSPRLEHFFAAYKTFMLRYREELLQQREVFDPGLNINTLRHDIDKHLEEGFDYYQQAIRSHTFRRAIKQNQTNHNRNRRSLLNYVEVLLEAYPSLYVLHLDLGYNVFNDATMLKATYSRLREDLNALLHARHRNPMWKDDLVGHLWKIEDAPLRRFHAHLFLFYNGVTAEHHQQDVNRLQQRWIEEITHQEGALYARRKGQKSVWVPENRGYLITSNDVTQVHQLKEYLNYLVQIDKLFGLETLPQARVFGKGNAPNLPTIAPNE</sequence>
<accession>A0A1H9VR68</accession>
<organism evidence="2 3">
    <name type="scientific">Vreelandella subterranea</name>
    <dbReference type="NCBI Taxonomy" id="416874"/>
    <lineage>
        <taxon>Bacteria</taxon>
        <taxon>Pseudomonadati</taxon>
        <taxon>Pseudomonadota</taxon>
        <taxon>Gammaproteobacteria</taxon>
        <taxon>Oceanospirillales</taxon>
        <taxon>Halomonadaceae</taxon>
        <taxon>Vreelandella</taxon>
    </lineage>
</organism>
<evidence type="ECO:0000313" key="2">
    <source>
        <dbReference type="EMBL" id="SES24102.1"/>
    </source>
</evidence>
<dbReference type="Proteomes" id="UP000198505">
    <property type="component" value="Unassembled WGS sequence"/>
</dbReference>
<evidence type="ECO:0000313" key="3">
    <source>
        <dbReference type="Proteomes" id="UP000198505"/>
    </source>
</evidence>
<dbReference type="EMBL" id="FOGS01000010">
    <property type="protein sequence ID" value="SES24102.1"/>
    <property type="molecule type" value="Genomic_DNA"/>
</dbReference>